<name>S8CIL4_9LAMI</name>
<keyword evidence="14" id="KW-1185">Reference proteome</keyword>
<dbReference type="InterPro" id="IPR010525">
    <property type="entry name" value="ARF_dom"/>
</dbReference>
<accession>S8CIL4</accession>
<evidence type="ECO:0000256" key="10">
    <source>
        <dbReference type="RuleBase" id="RU004561"/>
    </source>
</evidence>
<evidence type="ECO:0000256" key="1">
    <source>
        <dbReference type="ARBA" id="ARBA00004123"/>
    </source>
</evidence>
<organism evidence="13 14">
    <name type="scientific">Genlisea aurea</name>
    <dbReference type="NCBI Taxonomy" id="192259"/>
    <lineage>
        <taxon>Eukaryota</taxon>
        <taxon>Viridiplantae</taxon>
        <taxon>Streptophyta</taxon>
        <taxon>Embryophyta</taxon>
        <taxon>Tracheophyta</taxon>
        <taxon>Spermatophyta</taxon>
        <taxon>Magnoliopsida</taxon>
        <taxon>eudicotyledons</taxon>
        <taxon>Gunneridae</taxon>
        <taxon>Pentapetalae</taxon>
        <taxon>asterids</taxon>
        <taxon>lamiids</taxon>
        <taxon>Lamiales</taxon>
        <taxon>Lentibulariaceae</taxon>
        <taxon>Genlisea</taxon>
    </lineage>
</organism>
<dbReference type="InterPro" id="IPR053793">
    <property type="entry name" value="PB1-like"/>
</dbReference>
<evidence type="ECO:0000256" key="2">
    <source>
        <dbReference type="ARBA" id="ARBA00007853"/>
    </source>
</evidence>
<dbReference type="PROSITE" id="PS50863">
    <property type="entry name" value="B3"/>
    <property type="match status" value="1"/>
</dbReference>
<evidence type="ECO:0000256" key="9">
    <source>
        <dbReference type="ARBA" id="ARBA00037697"/>
    </source>
</evidence>
<comment type="caution">
    <text evidence="13">The sequence shown here is derived from an EMBL/GenBank/DDBJ whole genome shotgun (WGS) entry which is preliminary data.</text>
</comment>
<dbReference type="PANTHER" id="PTHR31384:SF39">
    <property type="entry name" value="AUXIN RESPONSE FACTOR"/>
    <property type="match status" value="1"/>
</dbReference>
<dbReference type="Pfam" id="PF02362">
    <property type="entry name" value="B3"/>
    <property type="match status" value="1"/>
</dbReference>
<comment type="similarity">
    <text evidence="2 10">Belongs to the ARF family.</text>
</comment>
<evidence type="ECO:0000256" key="6">
    <source>
        <dbReference type="ARBA" id="ARBA00023163"/>
    </source>
</evidence>
<comment type="subunit">
    <text evidence="3 10">Homodimers and heterodimers.</text>
</comment>
<dbReference type="PROSITE" id="PS51745">
    <property type="entry name" value="PB1"/>
    <property type="match status" value="1"/>
</dbReference>
<dbReference type="FunFam" id="2.30.30.1040:FF:000002">
    <property type="entry name" value="Auxin response factor"/>
    <property type="match status" value="1"/>
</dbReference>
<gene>
    <name evidence="13" type="ORF">M569_08201</name>
</gene>
<dbReference type="SMART" id="SM01019">
    <property type="entry name" value="B3"/>
    <property type="match status" value="1"/>
</dbReference>
<dbReference type="Gene3D" id="3.10.20.90">
    <property type="entry name" value="Phosphatidylinositol 3-kinase Catalytic Subunit, Chain A, domain 1"/>
    <property type="match status" value="1"/>
</dbReference>
<protein>
    <recommendedName>
        <fullName evidence="10">Auxin response factor</fullName>
    </recommendedName>
</protein>
<keyword evidence="4 10" id="KW-0805">Transcription regulation</keyword>
<evidence type="ECO:0000256" key="7">
    <source>
        <dbReference type="ARBA" id="ARBA00023242"/>
    </source>
</evidence>
<feature type="domain" description="PB1" evidence="12">
    <location>
        <begin position="507"/>
        <end position="584"/>
    </location>
</feature>
<reference evidence="13 14" key="1">
    <citation type="journal article" date="2013" name="BMC Genomics">
        <title>The miniature genome of a carnivorous plant Genlisea aurea contains a low number of genes and short non-coding sequences.</title>
        <authorList>
            <person name="Leushkin E.V."/>
            <person name="Sutormin R.A."/>
            <person name="Nabieva E.R."/>
            <person name="Penin A.A."/>
            <person name="Kondrashov A.S."/>
            <person name="Logacheva M.D."/>
        </authorList>
    </citation>
    <scope>NUCLEOTIDE SEQUENCE [LARGE SCALE GENOMIC DNA]</scope>
</reference>
<proteinExistence type="inferred from homology"/>
<dbReference type="GO" id="GO:0048829">
    <property type="term" value="P:root cap development"/>
    <property type="evidence" value="ECO:0007669"/>
    <property type="project" value="UniProtKB-ARBA"/>
</dbReference>
<dbReference type="SUPFAM" id="SSF101936">
    <property type="entry name" value="DNA-binding pseudobarrel domain"/>
    <property type="match status" value="1"/>
</dbReference>
<dbReference type="InterPro" id="IPR044835">
    <property type="entry name" value="ARF_plant"/>
</dbReference>
<dbReference type="OrthoDB" id="1906869at2759"/>
<sequence length="590" mass="64989">MEESSSSIDPQLWQACAGSMAEIPSLNSAVFYFPQGHCEHASEAVDFSKIARVPPPYIPCRVSAVHHMADHDNDEVFLKMRLMPLDRNPFGFDDSNDDDSSASQPRSSSVAASFAKTLTQSDANNGGGFSVPRYCAETIFPKLDYSADPPVQSIVAMDIHGRSWKFRHIYRGTPRRHLLTTGWSSFVNSKSLVAGDSIVFVKTDDGHLRVGIRRSKRGGWNPNPNRENGRRRVRAEDVLRAVALAADGEEFEVVYYPCGSTPEFCVRAAVVKAAMEVGWGSGMRFKMAFETEDSSRISWFVGTVASVQVADPVKWPGSPWRLLLVNWDEPDLLHNVKRVNPWLVEPVTASSSAFNMNGFPMSSSSSSSSFSPPFKKLRFTAMAEAQEFSRFGYHHQIMGVASRSSFVTPAGMQGARHPPRYGVSMAASSYFGQQQQHPLSISIKPSSADDEPATVTKKTTSAPFLLFGQPILTDEQITRMGFEDDGTTAVGIDLNRKNRDEPLPVLDGQCKVFLGSEDVGRSLDLPSLGSYDELRRKVGVLLGGEATNLIVYSDSKGAVKQLGDEPFLTFMRSARRLTILSDTRNCKNND</sequence>
<dbReference type="GO" id="GO:0009734">
    <property type="term" value="P:auxin-activated signaling pathway"/>
    <property type="evidence" value="ECO:0007669"/>
    <property type="project" value="UniProtKB-KW"/>
</dbReference>
<evidence type="ECO:0000313" key="14">
    <source>
        <dbReference type="Proteomes" id="UP000015453"/>
    </source>
</evidence>
<dbReference type="GO" id="GO:0007389">
    <property type="term" value="P:pattern specification process"/>
    <property type="evidence" value="ECO:0007669"/>
    <property type="project" value="UniProtKB-ARBA"/>
</dbReference>
<evidence type="ECO:0000259" key="12">
    <source>
        <dbReference type="PROSITE" id="PS51745"/>
    </source>
</evidence>
<evidence type="ECO:0000313" key="13">
    <source>
        <dbReference type="EMBL" id="EPS66575.1"/>
    </source>
</evidence>
<dbReference type="InterPro" id="IPR003340">
    <property type="entry name" value="B3_DNA-bd"/>
</dbReference>
<dbReference type="Gene3D" id="2.30.30.1040">
    <property type="match status" value="1"/>
</dbReference>
<keyword evidence="6 10" id="KW-0804">Transcription</keyword>
<evidence type="ECO:0000256" key="4">
    <source>
        <dbReference type="ARBA" id="ARBA00023015"/>
    </source>
</evidence>
<evidence type="ECO:0000259" key="11">
    <source>
        <dbReference type="PROSITE" id="PS50863"/>
    </source>
</evidence>
<keyword evidence="5 10" id="KW-0238">DNA-binding</keyword>
<dbReference type="Proteomes" id="UP000015453">
    <property type="component" value="Unassembled WGS sequence"/>
</dbReference>
<dbReference type="GO" id="GO:0051301">
    <property type="term" value="P:cell division"/>
    <property type="evidence" value="ECO:0007669"/>
    <property type="project" value="UniProtKB-ARBA"/>
</dbReference>
<dbReference type="EMBL" id="AUSU01003608">
    <property type="protein sequence ID" value="EPS66575.1"/>
    <property type="molecule type" value="Genomic_DNA"/>
</dbReference>
<evidence type="ECO:0000256" key="3">
    <source>
        <dbReference type="ARBA" id="ARBA00011726"/>
    </source>
</evidence>
<dbReference type="Gene3D" id="2.40.330.10">
    <property type="entry name" value="DNA-binding pseudobarrel domain"/>
    <property type="match status" value="1"/>
</dbReference>
<dbReference type="GO" id="GO:0006355">
    <property type="term" value="P:regulation of DNA-templated transcription"/>
    <property type="evidence" value="ECO:0007669"/>
    <property type="project" value="InterPro"/>
</dbReference>
<dbReference type="FunFam" id="2.40.330.10:FF:000001">
    <property type="entry name" value="Auxin response factor"/>
    <property type="match status" value="1"/>
</dbReference>
<feature type="domain" description="TF-B3" evidence="11">
    <location>
        <begin position="114"/>
        <end position="216"/>
    </location>
</feature>
<evidence type="ECO:0000256" key="8">
    <source>
        <dbReference type="ARBA" id="ARBA00023294"/>
    </source>
</evidence>
<evidence type="ECO:0000256" key="5">
    <source>
        <dbReference type="ARBA" id="ARBA00023125"/>
    </source>
</evidence>
<comment type="subcellular location">
    <subcellularLocation>
        <location evidence="1 10">Nucleus</location>
    </subcellularLocation>
</comment>
<dbReference type="GO" id="GO:0003677">
    <property type="term" value="F:DNA binding"/>
    <property type="evidence" value="ECO:0007669"/>
    <property type="project" value="UniProtKB-KW"/>
</dbReference>
<dbReference type="InterPro" id="IPR015300">
    <property type="entry name" value="DNA-bd_pseudobarrel_sf"/>
</dbReference>
<dbReference type="GO" id="GO:0005634">
    <property type="term" value="C:nucleus"/>
    <property type="evidence" value="ECO:0007669"/>
    <property type="project" value="UniProtKB-SubCell"/>
</dbReference>
<dbReference type="CDD" id="cd10017">
    <property type="entry name" value="B3_DNA"/>
    <property type="match status" value="1"/>
</dbReference>
<keyword evidence="7 10" id="KW-0539">Nucleus</keyword>
<dbReference type="PANTHER" id="PTHR31384">
    <property type="entry name" value="AUXIN RESPONSE FACTOR 4-RELATED"/>
    <property type="match status" value="1"/>
</dbReference>
<feature type="non-terminal residue" evidence="13">
    <location>
        <position position="590"/>
    </location>
</feature>
<keyword evidence="8 10" id="KW-0927">Auxin signaling pathway</keyword>
<dbReference type="AlphaFoldDB" id="S8CIL4"/>
<dbReference type="Pfam" id="PF06507">
    <property type="entry name" value="ARF_AD"/>
    <property type="match status" value="1"/>
</dbReference>
<comment type="function">
    <text evidence="9">Auxin response factors (ARFs) are transcriptional factors that bind specifically to the DNA sequence 5'-TGTCTC-3' found in the auxin-responsive promoter elements (AuxREs). Could act as transcriptional activator or repressor. Formation of heterodimers with Aux/IAA proteins may alter their ability to modulate early auxin response genes expression.</text>
</comment>